<dbReference type="Proteomes" id="UP000238348">
    <property type="component" value="Chromosome"/>
</dbReference>
<feature type="compositionally biased region" description="Basic and acidic residues" evidence="1">
    <location>
        <begin position="38"/>
        <end position="47"/>
    </location>
</feature>
<dbReference type="AlphaFoldDB" id="A0A2L0F4J5"/>
<organism evidence="2 3">
    <name type="scientific">Sorangium cellulosum</name>
    <name type="common">Polyangium cellulosum</name>
    <dbReference type="NCBI Taxonomy" id="56"/>
    <lineage>
        <taxon>Bacteria</taxon>
        <taxon>Pseudomonadati</taxon>
        <taxon>Myxococcota</taxon>
        <taxon>Polyangia</taxon>
        <taxon>Polyangiales</taxon>
        <taxon>Polyangiaceae</taxon>
        <taxon>Sorangium</taxon>
    </lineage>
</organism>
<feature type="region of interest" description="Disordered" evidence="1">
    <location>
        <begin position="1"/>
        <end position="47"/>
    </location>
</feature>
<proteinExistence type="predicted"/>
<dbReference type="EMBL" id="CP012673">
    <property type="protein sequence ID" value="AUX46463.1"/>
    <property type="molecule type" value="Genomic_DNA"/>
</dbReference>
<feature type="compositionally biased region" description="Low complexity" evidence="1">
    <location>
        <begin position="21"/>
        <end position="37"/>
    </location>
</feature>
<protein>
    <submittedName>
        <fullName evidence="2">Uncharacterized protein</fullName>
    </submittedName>
</protein>
<sequence>MKSPEVRPTAQGTPRKSPSCRARAPRALPPRGAGPPLQDRRSRAAPDRRYWTTMEEIWSSRVPRDDALAVNTVGVPENGEWGYTVTV</sequence>
<reference evidence="2 3" key="1">
    <citation type="submission" date="2015-09" db="EMBL/GenBank/DDBJ databases">
        <title>Sorangium comparison.</title>
        <authorList>
            <person name="Zaburannyi N."/>
            <person name="Bunk B."/>
            <person name="Overmann J."/>
            <person name="Mueller R."/>
        </authorList>
    </citation>
    <scope>NUCLEOTIDE SEQUENCE [LARGE SCALE GENOMIC DNA]</scope>
    <source>
        <strain evidence="2 3">So ce26</strain>
    </source>
</reference>
<gene>
    <name evidence="2" type="ORF">SOCE26_079690</name>
</gene>
<evidence type="ECO:0000313" key="3">
    <source>
        <dbReference type="Proteomes" id="UP000238348"/>
    </source>
</evidence>
<evidence type="ECO:0000256" key="1">
    <source>
        <dbReference type="SAM" id="MobiDB-lite"/>
    </source>
</evidence>
<evidence type="ECO:0000313" key="2">
    <source>
        <dbReference type="EMBL" id="AUX46463.1"/>
    </source>
</evidence>
<accession>A0A2L0F4J5</accession>
<name>A0A2L0F4J5_SORCE</name>